<dbReference type="InterPro" id="IPR036412">
    <property type="entry name" value="HAD-like_sf"/>
</dbReference>
<dbReference type="PANTHER" id="PTHR14269">
    <property type="entry name" value="CDP-DIACYLGLYCEROL--GLYCEROL-3-PHOSPHATE 3-PHOSPHATIDYLTRANSFERASE-RELATED"/>
    <property type="match status" value="1"/>
</dbReference>
<dbReference type="OrthoDB" id="270009at2759"/>
<dbReference type="RefSeq" id="XP_024722696.1">
    <property type="nucleotide sequence ID" value="XM_024869516.1"/>
</dbReference>
<dbReference type="Gene3D" id="3.40.50.1000">
    <property type="entry name" value="HAD superfamily/HAD-like"/>
    <property type="match status" value="2"/>
</dbReference>
<accession>A0A2T3B719</accession>
<dbReference type="GO" id="GO:0005739">
    <property type="term" value="C:mitochondrion"/>
    <property type="evidence" value="ECO:0007669"/>
    <property type="project" value="TreeGrafter"/>
</dbReference>
<feature type="non-terminal residue" evidence="1">
    <location>
        <position position="350"/>
    </location>
</feature>
<dbReference type="GO" id="GO:0046474">
    <property type="term" value="P:glycerophospholipid biosynthetic process"/>
    <property type="evidence" value="ECO:0007669"/>
    <property type="project" value="TreeGrafter"/>
</dbReference>
<dbReference type="EMBL" id="KZ679009">
    <property type="protein sequence ID" value="PSS22541.1"/>
    <property type="molecule type" value="Genomic_DNA"/>
</dbReference>
<dbReference type="InterPro" id="IPR006357">
    <property type="entry name" value="HAD-SF_hydro_IIA"/>
</dbReference>
<dbReference type="PANTHER" id="PTHR14269:SF57">
    <property type="entry name" value="SUPERFAMILY HYDROLASE, PUTATIVE (AFU_ORTHOLOGUE AFUA_2G02580)-RELATED"/>
    <property type="match status" value="1"/>
</dbReference>
<dbReference type="NCBIfam" id="TIGR01460">
    <property type="entry name" value="HAD-SF-IIA"/>
    <property type="match status" value="1"/>
</dbReference>
<evidence type="ECO:0000313" key="2">
    <source>
        <dbReference type="Proteomes" id="UP000241818"/>
    </source>
</evidence>
<keyword evidence="2" id="KW-1185">Reference proteome</keyword>
<dbReference type="AlphaFoldDB" id="A0A2T3B719"/>
<sequence>IAFAFDIDGVLVRSKTALPGASESLRLLQESKIPFIFLTNGGGLTEADHVALVGQRLGLQLEEEQFIQSHTPFRAVVPELADKTILVLGGVGDQIRNVARAYGFKHVVTSSDIYGAYPSIYPFADLTSSSHTTHSQPLPLSSPADPLQISAIFIFSSPRDWGLDLQLVLDLLLSHRGILGTISPLNNTPELPNRGYLQDSPPALYFSNPDLTWATSYPLPRVAQGAFAAALRGMWNACTNGASLLDCCTTVGKPTRETYEYGERALLSYYPEAQDQENQQPPIRTVYMIGDNPHSDISGANAFRSPTGTVIWKSILVESGVYQAGSVPDVEPDMIVSGVKEAVEWALREE</sequence>
<protein>
    <submittedName>
        <fullName evidence="1">Uncharacterized protein</fullName>
    </submittedName>
</protein>
<reference evidence="1 2" key="1">
    <citation type="journal article" date="2018" name="New Phytol.">
        <title>Comparative genomics and transcriptomics depict ericoid mycorrhizal fungi as versatile saprotrophs and plant mutualists.</title>
        <authorList>
            <person name="Martino E."/>
            <person name="Morin E."/>
            <person name="Grelet G.A."/>
            <person name="Kuo A."/>
            <person name="Kohler A."/>
            <person name="Daghino S."/>
            <person name="Barry K.W."/>
            <person name="Cichocki N."/>
            <person name="Clum A."/>
            <person name="Dockter R.B."/>
            <person name="Hainaut M."/>
            <person name="Kuo R.C."/>
            <person name="LaButti K."/>
            <person name="Lindahl B.D."/>
            <person name="Lindquist E.A."/>
            <person name="Lipzen A."/>
            <person name="Khouja H.R."/>
            <person name="Magnuson J."/>
            <person name="Murat C."/>
            <person name="Ohm R.A."/>
            <person name="Singer S.W."/>
            <person name="Spatafora J.W."/>
            <person name="Wang M."/>
            <person name="Veneault-Fourrey C."/>
            <person name="Henrissat B."/>
            <person name="Grigoriev I.V."/>
            <person name="Martin F.M."/>
            <person name="Perotto S."/>
        </authorList>
    </citation>
    <scope>NUCLEOTIDE SEQUENCE [LARGE SCALE GENOMIC DNA]</scope>
    <source>
        <strain evidence="1 2">ATCC 22711</strain>
    </source>
</reference>
<organism evidence="1 2">
    <name type="scientific">Amorphotheca resinae ATCC 22711</name>
    <dbReference type="NCBI Taxonomy" id="857342"/>
    <lineage>
        <taxon>Eukaryota</taxon>
        <taxon>Fungi</taxon>
        <taxon>Dikarya</taxon>
        <taxon>Ascomycota</taxon>
        <taxon>Pezizomycotina</taxon>
        <taxon>Leotiomycetes</taxon>
        <taxon>Helotiales</taxon>
        <taxon>Amorphothecaceae</taxon>
        <taxon>Amorphotheca</taxon>
    </lineage>
</organism>
<dbReference type="NCBIfam" id="TIGR01456">
    <property type="entry name" value="CECR5"/>
    <property type="match status" value="1"/>
</dbReference>
<dbReference type="InterPro" id="IPR023214">
    <property type="entry name" value="HAD_sf"/>
</dbReference>
<name>A0A2T3B719_AMORE</name>
<gene>
    <name evidence="1" type="ORF">M430DRAFT_71714</name>
</gene>
<dbReference type="InParanoid" id="A0A2T3B719"/>
<dbReference type="Pfam" id="PF13242">
    <property type="entry name" value="Hydrolase_like"/>
    <property type="match status" value="1"/>
</dbReference>
<evidence type="ECO:0000313" key="1">
    <source>
        <dbReference type="EMBL" id="PSS22541.1"/>
    </source>
</evidence>
<feature type="non-terminal residue" evidence="1">
    <location>
        <position position="1"/>
    </location>
</feature>
<dbReference type="InterPro" id="IPR050324">
    <property type="entry name" value="CDP-alcohol_PTase-I"/>
</dbReference>
<dbReference type="SUPFAM" id="SSF56784">
    <property type="entry name" value="HAD-like"/>
    <property type="match status" value="1"/>
</dbReference>
<dbReference type="GeneID" id="36577597"/>
<dbReference type="Pfam" id="PF13344">
    <property type="entry name" value="Hydrolase_6"/>
    <property type="match status" value="1"/>
</dbReference>
<dbReference type="InterPro" id="IPR006353">
    <property type="entry name" value="HAD-SF_hydro_IIA_CECR5"/>
</dbReference>
<dbReference type="STRING" id="857342.A0A2T3B719"/>
<proteinExistence type="predicted"/>
<dbReference type="Proteomes" id="UP000241818">
    <property type="component" value="Unassembled WGS sequence"/>
</dbReference>